<dbReference type="AlphaFoldDB" id="A0A820IMZ7"/>
<dbReference type="EMBL" id="CAJOAY010017497">
    <property type="protein sequence ID" value="CAF4311731.1"/>
    <property type="molecule type" value="Genomic_DNA"/>
</dbReference>
<evidence type="ECO:0000313" key="3">
    <source>
        <dbReference type="Proteomes" id="UP000663881"/>
    </source>
</evidence>
<keyword evidence="1" id="KW-0812">Transmembrane</keyword>
<reference evidence="2" key="1">
    <citation type="submission" date="2021-02" db="EMBL/GenBank/DDBJ databases">
        <authorList>
            <person name="Nowell W R."/>
        </authorList>
    </citation>
    <scope>NUCLEOTIDE SEQUENCE</scope>
</reference>
<feature type="non-terminal residue" evidence="2">
    <location>
        <position position="1"/>
    </location>
</feature>
<name>A0A820IMZ7_9BILA</name>
<gene>
    <name evidence="2" type="ORF">OKA104_LOCUS46761</name>
</gene>
<comment type="caution">
    <text evidence="2">The sequence shown here is derived from an EMBL/GenBank/DDBJ whole genome shotgun (WGS) entry which is preliminary data.</text>
</comment>
<organism evidence="2 3">
    <name type="scientific">Adineta steineri</name>
    <dbReference type="NCBI Taxonomy" id="433720"/>
    <lineage>
        <taxon>Eukaryota</taxon>
        <taxon>Metazoa</taxon>
        <taxon>Spiralia</taxon>
        <taxon>Gnathifera</taxon>
        <taxon>Rotifera</taxon>
        <taxon>Eurotatoria</taxon>
        <taxon>Bdelloidea</taxon>
        <taxon>Adinetida</taxon>
        <taxon>Adinetidae</taxon>
        <taxon>Adineta</taxon>
    </lineage>
</organism>
<keyword evidence="1" id="KW-1133">Transmembrane helix</keyword>
<sequence>LICRLVISYCKITLKSEQIVVKYSYIITLVCLLIIPNYLT</sequence>
<feature type="transmembrane region" description="Helical" evidence="1">
    <location>
        <begin position="20"/>
        <end position="39"/>
    </location>
</feature>
<proteinExistence type="predicted"/>
<protein>
    <submittedName>
        <fullName evidence="2">Uncharacterized protein</fullName>
    </submittedName>
</protein>
<evidence type="ECO:0000256" key="1">
    <source>
        <dbReference type="SAM" id="Phobius"/>
    </source>
</evidence>
<accession>A0A820IMZ7</accession>
<dbReference type="Proteomes" id="UP000663881">
    <property type="component" value="Unassembled WGS sequence"/>
</dbReference>
<keyword evidence="1" id="KW-0472">Membrane</keyword>
<evidence type="ECO:0000313" key="2">
    <source>
        <dbReference type="EMBL" id="CAF4311731.1"/>
    </source>
</evidence>